<dbReference type="EMBL" id="AGXC01000001">
    <property type="protein sequence ID" value="EMZ42655.1"/>
    <property type="molecule type" value="Genomic_DNA"/>
</dbReference>
<name>N2BVP7_9ACTN</name>
<dbReference type="AlphaFoldDB" id="N2BVP7"/>
<protein>
    <submittedName>
        <fullName evidence="1">Uncharacterized protein</fullName>
    </submittedName>
</protein>
<evidence type="ECO:0000313" key="1">
    <source>
        <dbReference type="EMBL" id="EMZ42655.1"/>
    </source>
</evidence>
<dbReference type="PATRIC" id="fig|997872.3.peg.213"/>
<accession>N2BVP7</accession>
<evidence type="ECO:0000313" key="2">
    <source>
        <dbReference type="Proteomes" id="UP000012651"/>
    </source>
</evidence>
<comment type="caution">
    <text evidence="1">The sequence shown here is derived from an EMBL/GenBank/DDBJ whole genome shotgun (WGS) entry which is preliminary data.</text>
</comment>
<dbReference type="Proteomes" id="UP000012651">
    <property type="component" value="Unassembled WGS sequence"/>
</dbReference>
<dbReference type="RefSeq" id="WP_002562988.1">
    <property type="nucleotide sequence ID" value="NZ_KB822533.1"/>
</dbReference>
<dbReference type="HOGENOM" id="CLU_1851050_0_0_11"/>
<organism evidence="1 2">
    <name type="scientific">Atopobium minutum 10063974</name>
    <dbReference type="NCBI Taxonomy" id="997872"/>
    <lineage>
        <taxon>Bacteria</taxon>
        <taxon>Bacillati</taxon>
        <taxon>Actinomycetota</taxon>
        <taxon>Coriobacteriia</taxon>
        <taxon>Coriobacteriales</taxon>
        <taxon>Atopobiaceae</taxon>
        <taxon>Atopobium</taxon>
    </lineage>
</organism>
<keyword evidence="2" id="KW-1185">Reference proteome</keyword>
<proteinExistence type="predicted"/>
<sequence length="138" mass="15932">MSETLKDIAFDLANRLAYANAKLDYVGLSGWDCIKQYDQDVENTRKIYFYQLEQRIKAAEDKPSCNDEPQQAETTTGGIAGFLRKTHPKSFFIGCEIDSPYASNRLFKESSKYVVLQLTHISDKWLIFELVRKDDYEA</sequence>
<gene>
    <name evidence="1" type="ORF">HMPREF1091_00213</name>
</gene>
<reference evidence="1 2" key="1">
    <citation type="submission" date="2013-03" db="EMBL/GenBank/DDBJ databases">
        <title>The Genome Sequence of Atopobium minutum 10063974.</title>
        <authorList>
            <consortium name="The Broad Institute Genome Sequencing Platform"/>
            <person name="Earl A."/>
            <person name="Ward D."/>
            <person name="Feldgarden M."/>
            <person name="Gevers D."/>
            <person name="Lambert T."/>
            <person name="Marvaud J.-C."/>
            <person name="Courvalin P."/>
            <person name="Walker B."/>
            <person name="Young S.K."/>
            <person name="Zeng Q."/>
            <person name="Gargeya S."/>
            <person name="Fitzgerald M."/>
            <person name="Haas B."/>
            <person name="Abouelleil A."/>
            <person name="Alvarado L."/>
            <person name="Arachchi H.M."/>
            <person name="Berlin A.M."/>
            <person name="Chapman S.B."/>
            <person name="Dewar J."/>
            <person name="Goldberg J."/>
            <person name="Griggs A."/>
            <person name="Gujja S."/>
            <person name="Hansen M."/>
            <person name="Howarth C."/>
            <person name="Imamovic A."/>
            <person name="Larimer J."/>
            <person name="McCowan C."/>
            <person name="Murphy C."/>
            <person name="Neiman D."/>
            <person name="Pearson M."/>
            <person name="Priest M."/>
            <person name="Roberts A."/>
            <person name="Saif S."/>
            <person name="Shea T."/>
            <person name="Sisk P."/>
            <person name="Sykes S."/>
            <person name="Wortman J."/>
            <person name="Nusbaum C."/>
            <person name="Birren B."/>
        </authorList>
    </citation>
    <scope>NUCLEOTIDE SEQUENCE [LARGE SCALE GENOMIC DNA]</scope>
    <source>
        <strain evidence="1 2">10063974</strain>
    </source>
</reference>